<reference evidence="4" key="1">
    <citation type="submission" date="2017-02" db="UniProtKB">
        <authorList>
            <consortium name="WormBaseParasite"/>
        </authorList>
    </citation>
    <scope>IDENTIFICATION</scope>
</reference>
<reference evidence="2 3" key="2">
    <citation type="submission" date="2018-11" db="EMBL/GenBank/DDBJ databases">
        <authorList>
            <consortium name="Pathogen Informatics"/>
        </authorList>
    </citation>
    <scope>NUCLEOTIDE SEQUENCE [LARGE SCALE GENOMIC DNA]</scope>
    <source>
        <strain evidence="2 3">Costa Rica</strain>
    </source>
</reference>
<protein>
    <submittedName>
        <fullName evidence="2 4">Uncharacterized protein</fullName>
    </submittedName>
</protein>
<dbReference type="OrthoDB" id="5907990at2759"/>
<evidence type="ECO:0000313" key="4">
    <source>
        <dbReference type="WBParaSite" id="ACOC_0000231701-mRNA-1"/>
    </source>
</evidence>
<gene>
    <name evidence="2" type="ORF">ACOC_LOCUS2318</name>
</gene>
<dbReference type="WBParaSite" id="ACOC_0000231701-mRNA-1">
    <property type="protein sequence ID" value="ACOC_0000231701-mRNA-1"/>
    <property type="gene ID" value="ACOC_0000231701"/>
</dbReference>
<organism evidence="4">
    <name type="scientific">Angiostrongylus costaricensis</name>
    <name type="common">Nematode worm</name>
    <dbReference type="NCBI Taxonomy" id="334426"/>
    <lineage>
        <taxon>Eukaryota</taxon>
        <taxon>Metazoa</taxon>
        <taxon>Ecdysozoa</taxon>
        <taxon>Nematoda</taxon>
        <taxon>Chromadorea</taxon>
        <taxon>Rhabditida</taxon>
        <taxon>Rhabditina</taxon>
        <taxon>Rhabditomorpha</taxon>
        <taxon>Strongyloidea</taxon>
        <taxon>Metastrongylidae</taxon>
        <taxon>Angiostrongylus</taxon>
    </lineage>
</organism>
<feature type="region of interest" description="Disordered" evidence="1">
    <location>
        <begin position="231"/>
        <end position="255"/>
    </location>
</feature>
<evidence type="ECO:0000256" key="1">
    <source>
        <dbReference type="SAM" id="MobiDB-lite"/>
    </source>
</evidence>
<name>A0A0R3PE64_ANGCS</name>
<evidence type="ECO:0000313" key="2">
    <source>
        <dbReference type="EMBL" id="VDM53903.1"/>
    </source>
</evidence>
<accession>A0A0R3PE64</accession>
<sequence>MDVMFSAVMRQIYNVLIEQVGTEPYELARCEPSIISELSLPASFAVAPLARSSEEINASSERNKTSWCTAQLIAPGSNGQLHSFADDQSFCPPLCSTKIGEGVRSKSLSLTAVELTNGPPKEVGGDLTTGKIPPTTNFLTSAKKIAIIDIANFSEKPKKRDSEEIDIDGELLRKTTDVANWMCVEMSGVNPPANDLDFANAPNFCSNFGNKHRLLDGTTEILNDDEVSEVLAPPNTPVDVGHRKEAQDIDESELY</sequence>
<dbReference type="EMBL" id="UYYA01000448">
    <property type="protein sequence ID" value="VDM53903.1"/>
    <property type="molecule type" value="Genomic_DNA"/>
</dbReference>
<dbReference type="Proteomes" id="UP000267027">
    <property type="component" value="Unassembled WGS sequence"/>
</dbReference>
<evidence type="ECO:0000313" key="3">
    <source>
        <dbReference type="Proteomes" id="UP000267027"/>
    </source>
</evidence>
<dbReference type="AlphaFoldDB" id="A0A0R3PE64"/>
<proteinExistence type="predicted"/>
<keyword evidence="3" id="KW-1185">Reference proteome</keyword>